<feature type="domain" description="D-isomer specific 2-hydroxyacid dehydrogenase catalytic" evidence="5">
    <location>
        <begin position="27"/>
        <end position="317"/>
    </location>
</feature>
<evidence type="ECO:0000313" key="7">
    <source>
        <dbReference type="EMBL" id="MBY5957112.1"/>
    </source>
</evidence>
<dbReference type="InterPro" id="IPR006139">
    <property type="entry name" value="D-isomer_2_OHA_DH_cat_dom"/>
</dbReference>
<dbReference type="EMBL" id="JAHVHU010000004">
    <property type="protein sequence ID" value="MBY5957112.1"/>
    <property type="molecule type" value="Genomic_DNA"/>
</dbReference>
<keyword evidence="3" id="KW-0520">NAD</keyword>
<reference evidence="7" key="1">
    <citation type="submission" date="2021-06" db="EMBL/GenBank/DDBJ databases">
        <title>44 bacteria genomes isolated from Dapeng, Shenzhen.</title>
        <authorList>
            <person name="Zheng W."/>
            <person name="Yu S."/>
            <person name="Huang Y."/>
        </authorList>
    </citation>
    <scope>NUCLEOTIDE SEQUENCE</scope>
    <source>
        <strain evidence="7">DP5N28-2</strain>
    </source>
</reference>
<dbReference type="PANTHER" id="PTHR43761:SF1">
    <property type="entry name" value="D-ISOMER SPECIFIC 2-HYDROXYACID DEHYDROGENASE CATALYTIC DOMAIN-CONTAINING PROTEIN-RELATED"/>
    <property type="match status" value="1"/>
</dbReference>
<evidence type="ECO:0000256" key="4">
    <source>
        <dbReference type="RuleBase" id="RU003719"/>
    </source>
</evidence>
<dbReference type="Pfam" id="PF02826">
    <property type="entry name" value="2-Hacid_dh_C"/>
    <property type="match status" value="1"/>
</dbReference>
<accession>A0A953HK03</accession>
<keyword evidence="8" id="KW-1185">Reference proteome</keyword>
<sequence>MAQIVFLEVDTVTTGDLDVKQYDEFHQAILLNSTDTDKLFDQYSNVEVLLINKTEINSSVLEDLPNLKLIQILATGYDNVDLEACRERGIEVCNIEGYSTYSVAQHVFSLILTLTNKVNYHWQMARDGIWSNEPKFTFYTPGIPELHHKTLGIVGMGSIGSAVARIGKAFGMRIITHTRSPEKISDGDIRFVELDELARTADFVSLHLPLTQDTAQLVNAEFLSKMKEEAILINTARGGLIDEQALHDVLIVKGIRGAGLDVLTEEPPPVDHPLLSLPNCITTSHMAWATLDARQRLMKKAAENVSIFQREGTVPHSLA</sequence>
<dbReference type="InterPro" id="IPR036291">
    <property type="entry name" value="NAD(P)-bd_dom_sf"/>
</dbReference>
<dbReference type="GO" id="GO:0051287">
    <property type="term" value="F:NAD binding"/>
    <property type="evidence" value="ECO:0007669"/>
    <property type="project" value="InterPro"/>
</dbReference>
<dbReference type="SUPFAM" id="SSF52283">
    <property type="entry name" value="Formate/glycerate dehydrogenase catalytic domain-like"/>
    <property type="match status" value="1"/>
</dbReference>
<dbReference type="InterPro" id="IPR006140">
    <property type="entry name" value="D-isomer_DH_NAD-bd"/>
</dbReference>
<name>A0A953HK03_9BACT</name>
<comment type="similarity">
    <text evidence="1 4">Belongs to the D-isomer specific 2-hydroxyacid dehydrogenase family.</text>
</comment>
<feature type="domain" description="D-isomer specific 2-hydroxyacid dehydrogenase NAD-binding" evidence="6">
    <location>
        <begin position="108"/>
        <end position="287"/>
    </location>
</feature>
<proteinExistence type="inferred from homology"/>
<evidence type="ECO:0000259" key="6">
    <source>
        <dbReference type="Pfam" id="PF02826"/>
    </source>
</evidence>
<evidence type="ECO:0000313" key="8">
    <source>
        <dbReference type="Proteomes" id="UP000753961"/>
    </source>
</evidence>
<evidence type="ECO:0000256" key="2">
    <source>
        <dbReference type="ARBA" id="ARBA00023002"/>
    </source>
</evidence>
<keyword evidence="2 4" id="KW-0560">Oxidoreductase</keyword>
<organism evidence="7 8">
    <name type="scientific">Membranihabitans marinus</name>
    <dbReference type="NCBI Taxonomy" id="1227546"/>
    <lineage>
        <taxon>Bacteria</taxon>
        <taxon>Pseudomonadati</taxon>
        <taxon>Bacteroidota</taxon>
        <taxon>Saprospiria</taxon>
        <taxon>Saprospirales</taxon>
        <taxon>Saprospiraceae</taxon>
        <taxon>Membranihabitans</taxon>
    </lineage>
</organism>
<evidence type="ECO:0000256" key="3">
    <source>
        <dbReference type="ARBA" id="ARBA00023027"/>
    </source>
</evidence>
<evidence type="ECO:0000256" key="1">
    <source>
        <dbReference type="ARBA" id="ARBA00005854"/>
    </source>
</evidence>
<dbReference type="PROSITE" id="PS00065">
    <property type="entry name" value="D_2_HYDROXYACID_DH_1"/>
    <property type="match status" value="1"/>
</dbReference>
<dbReference type="GO" id="GO:0016616">
    <property type="term" value="F:oxidoreductase activity, acting on the CH-OH group of donors, NAD or NADP as acceptor"/>
    <property type="evidence" value="ECO:0007669"/>
    <property type="project" value="InterPro"/>
</dbReference>
<dbReference type="InterPro" id="IPR050418">
    <property type="entry name" value="D-iso_2-hydroxyacid_DH_PdxB"/>
</dbReference>
<dbReference type="Proteomes" id="UP000753961">
    <property type="component" value="Unassembled WGS sequence"/>
</dbReference>
<dbReference type="FunFam" id="3.40.50.720:FF:000203">
    <property type="entry name" value="D-3-phosphoglycerate dehydrogenase (SerA)"/>
    <property type="match status" value="1"/>
</dbReference>
<gene>
    <name evidence="7" type="ORF">KUV50_03120</name>
</gene>
<dbReference type="RefSeq" id="WP_222578635.1">
    <property type="nucleotide sequence ID" value="NZ_JAHVHU010000004.1"/>
</dbReference>
<dbReference type="PANTHER" id="PTHR43761">
    <property type="entry name" value="D-ISOMER SPECIFIC 2-HYDROXYACID DEHYDROGENASE FAMILY PROTEIN (AFU_ORTHOLOGUE AFUA_1G13630)"/>
    <property type="match status" value="1"/>
</dbReference>
<dbReference type="CDD" id="cd12162">
    <property type="entry name" value="2-Hacid_dh_4"/>
    <property type="match status" value="1"/>
</dbReference>
<comment type="caution">
    <text evidence="7">The sequence shown here is derived from an EMBL/GenBank/DDBJ whole genome shotgun (WGS) entry which is preliminary data.</text>
</comment>
<dbReference type="SUPFAM" id="SSF51735">
    <property type="entry name" value="NAD(P)-binding Rossmann-fold domains"/>
    <property type="match status" value="1"/>
</dbReference>
<evidence type="ECO:0000259" key="5">
    <source>
        <dbReference type="Pfam" id="PF00389"/>
    </source>
</evidence>
<protein>
    <submittedName>
        <fullName evidence="7">D-2-hydroxyacid dehydrogenase</fullName>
    </submittedName>
</protein>
<dbReference type="AlphaFoldDB" id="A0A953HK03"/>
<dbReference type="Gene3D" id="3.40.50.720">
    <property type="entry name" value="NAD(P)-binding Rossmann-like Domain"/>
    <property type="match status" value="2"/>
</dbReference>
<dbReference type="InterPro" id="IPR029752">
    <property type="entry name" value="D-isomer_DH_CS1"/>
</dbReference>
<dbReference type="Pfam" id="PF00389">
    <property type="entry name" value="2-Hacid_dh"/>
    <property type="match status" value="1"/>
</dbReference>